<dbReference type="Pfam" id="PF13520">
    <property type="entry name" value="AA_permease_2"/>
    <property type="match status" value="1"/>
</dbReference>
<evidence type="ECO:0000256" key="2">
    <source>
        <dbReference type="ARBA" id="ARBA00022475"/>
    </source>
</evidence>
<dbReference type="PIRSF" id="PIRSF006060">
    <property type="entry name" value="AA_transporter"/>
    <property type="match status" value="1"/>
</dbReference>
<dbReference type="EMBL" id="QSJI01000001">
    <property type="protein sequence ID" value="RHD57558.1"/>
    <property type="molecule type" value="Genomic_DNA"/>
</dbReference>
<keyword evidence="3 6" id="KW-0812">Transmembrane</keyword>
<evidence type="ECO:0000256" key="1">
    <source>
        <dbReference type="ARBA" id="ARBA00004651"/>
    </source>
</evidence>
<reference evidence="7 8" key="1">
    <citation type="submission" date="2018-08" db="EMBL/GenBank/DDBJ databases">
        <title>A genome reference for cultivated species of the human gut microbiota.</title>
        <authorList>
            <person name="Zou Y."/>
            <person name="Xue W."/>
            <person name="Luo G."/>
        </authorList>
    </citation>
    <scope>NUCLEOTIDE SEQUENCE [LARGE SCALE GENOMIC DNA]</scope>
    <source>
        <strain evidence="7 8">AM30-5LB</strain>
    </source>
</reference>
<organism evidence="7 8">
    <name type="scientific">Collinsella intestinalis</name>
    <dbReference type="NCBI Taxonomy" id="147207"/>
    <lineage>
        <taxon>Bacteria</taxon>
        <taxon>Bacillati</taxon>
        <taxon>Actinomycetota</taxon>
        <taxon>Coriobacteriia</taxon>
        <taxon>Coriobacteriales</taxon>
        <taxon>Coriobacteriaceae</taxon>
        <taxon>Collinsella</taxon>
    </lineage>
</organism>
<name>A0A414G014_9ACTN</name>
<feature type="transmembrane region" description="Helical" evidence="6">
    <location>
        <begin position="382"/>
        <end position="403"/>
    </location>
</feature>
<feature type="transmembrane region" description="Helical" evidence="6">
    <location>
        <begin position="258"/>
        <end position="280"/>
    </location>
</feature>
<evidence type="ECO:0000256" key="4">
    <source>
        <dbReference type="ARBA" id="ARBA00022989"/>
    </source>
</evidence>
<protein>
    <submittedName>
        <fullName evidence="7">Amino acid permease</fullName>
    </submittedName>
</protein>
<dbReference type="GO" id="GO:0005886">
    <property type="term" value="C:plasma membrane"/>
    <property type="evidence" value="ECO:0007669"/>
    <property type="project" value="UniProtKB-SubCell"/>
</dbReference>
<keyword evidence="4 6" id="KW-1133">Transmembrane helix</keyword>
<evidence type="ECO:0000256" key="3">
    <source>
        <dbReference type="ARBA" id="ARBA00022692"/>
    </source>
</evidence>
<evidence type="ECO:0000313" key="8">
    <source>
        <dbReference type="Proteomes" id="UP000286050"/>
    </source>
</evidence>
<evidence type="ECO:0000256" key="5">
    <source>
        <dbReference type="ARBA" id="ARBA00023136"/>
    </source>
</evidence>
<sequence>MSHDTHVDNPNGVGYFGLIGLVVSSCIGSGVFALTGQLANVASPGAALLAWLICGAGFLFLALSISNVGAKRPDLDGICAYAEEGFGPFHGFISGWGYWLSAWLGNVGFGTMVAQVLGSDYCLGGLLPGVFSDPVTGNPAVGGVIIVSLVLWAITFLVIRGVESAAFLNAVVMVVKIASILVFIAFAIFSFNAGLFTADFWGTVERNATVLAANGTGLGGVANQIVQCVLILMWAFIGVEGASVMSGRARRRSEVGSATVFGLGVLLALYIGASIIPYGVMDYADLIAAPKPATISVFEYMAPGWGGAFISWAIIISVCGSWLSFTMLPAETSSMMSEHHLLPASWNKMNAKGAPQMALLIVGVLTEIFIIVATFAADAYTFAISMCTVTIAITWAYAAAYQIKLSRERHEPMQMAFGVIALAFQVVGVLMTGWGFLLLACLGYLPGFFFYKKARHEAGESLTTRDWVFIAVFAVLAVVSIPLTAAGIIAVF</sequence>
<dbReference type="InterPro" id="IPR002293">
    <property type="entry name" value="AA/rel_permease1"/>
</dbReference>
<feature type="transmembrane region" description="Helical" evidence="6">
    <location>
        <begin position="12"/>
        <end position="34"/>
    </location>
</feature>
<dbReference type="Proteomes" id="UP000286050">
    <property type="component" value="Unassembled WGS sequence"/>
</dbReference>
<feature type="transmembrane region" description="Helical" evidence="6">
    <location>
        <begin position="300"/>
        <end position="325"/>
    </location>
</feature>
<dbReference type="PANTHER" id="PTHR42770:SF4">
    <property type="entry name" value="ARGININE_ORNITHINE ANTIPORTER-RELATED"/>
    <property type="match status" value="1"/>
</dbReference>
<dbReference type="Gene3D" id="1.20.1740.10">
    <property type="entry name" value="Amino acid/polyamine transporter I"/>
    <property type="match status" value="1"/>
</dbReference>
<feature type="transmembrane region" description="Helical" evidence="6">
    <location>
        <begin position="467"/>
        <end position="491"/>
    </location>
</feature>
<feature type="transmembrane region" description="Helical" evidence="6">
    <location>
        <begin position="140"/>
        <end position="159"/>
    </location>
</feature>
<feature type="transmembrane region" description="Helical" evidence="6">
    <location>
        <begin position="166"/>
        <end position="191"/>
    </location>
</feature>
<dbReference type="RefSeq" id="WP_118271331.1">
    <property type="nucleotide sequence ID" value="NZ_QSJI01000001.1"/>
</dbReference>
<feature type="transmembrane region" description="Helical" evidence="6">
    <location>
        <begin position="357"/>
        <end position="376"/>
    </location>
</feature>
<comment type="caution">
    <text evidence="7">The sequence shown here is derived from an EMBL/GenBank/DDBJ whole genome shotgun (WGS) entry which is preliminary data.</text>
</comment>
<dbReference type="InterPro" id="IPR050367">
    <property type="entry name" value="APC_superfamily"/>
</dbReference>
<keyword evidence="5 6" id="KW-0472">Membrane</keyword>
<dbReference type="AlphaFoldDB" id="A0A414G014"/>
<keyword evidence="2" id="KW-1003">Cell membrane</keyword>
<feature type="transmembrane region" description="Helical" evidence="6">
    <location>
        <begin position="415"/>
        <end position="447"/>
    </location>
</feature>
<feature type="transmembrane region" description="Helical" evidence="6">
    <location>
        <begin position="211"/>
        <end position="237"/>
    </location>
</feature>
<feature type="transmembrane region" description="Helical" evidence="6">
    <location>
        <begin position="46"/>
        <end position="65"/>
    </location>
</feature>
<dbReference type="GO" id="GO:0022857">
    <property type="term" value="F:transmembrane transporter activity"/>
    <property type="evidence" value="ECO:0007669"/>
    <property type="project" value="InterPro"/>
</dbReference>
<dbReference type="PANTHER" id="PTHR42770">
    <property type="entry name" value="AMINO ACID TRANSPORTER-RELATED"/>
    <property type="match status" value="1"/>
</dbReference>
<accession>A0A414G014</accession>
<proteinExistence type="predicted"/>
<evidence type="ECO:0000256" key="6">
    <source>
        <dbReference type="SAM" id="Phobius"/>
    </source>
</evidence>
<evidence type="ECO:0000313" key="7">
    <source>
        <dbReference type="EMBL" id="RHD57558.1"/>
    </source>
</evidence>
<comment type="subcellular location">
    <subcellularLocation>
        <location evidence="1">Cell membrane</location>
        <topology evidence="1">Multi-pass membrane protein</topology>
    </subcellularLocation>
</comment>
<gene>
    <name evidence="7" type="ORF">DW787_01585</name>
</gene>